<proteinExistence type="predicted"/>
<keyword evidence="3" id="KW-1185">Reference proteome</keyword>
<feature type="coiled-coil region" evidence="1">
    <location>
        <begin position="81"/>
        <end position="135"/>
    </location>
</feature>
<protein>
    <submittedName>
        <fullName evidence="2">Uncharacterized protein</fullName>
    </submittedName>
</protein>
<keyword evidence="1" id="KW-0175">Coiled coil</keyword>
<dbReference type="Proteomes" id="UP000076929">
    <property type="component" value="Chromosome"/>
</dbReference>
<dbReference type="AlphaFoldDB" id="A0A172QT76"/>
<name>A0A172QT76_9CORY</name>
<accession>A0A172QT76</accession>
<evidence type="ECO:0000313" key="3">
    <source>
        <dbReference type="Proteomes" id="UP000076929"/>
    </source>
</evidence>
<evidence type="ECO:0000313" key="2">
    <source>
        <dbReference type="EMBL" id="ANE03905.1"/>
    </source>
</evidence>
<sequence length="146" mass="16363">MALTSLLHQLADEKHSDLSRGAISPRFLTIPSAIDSPSLHIQLEKLRHIIFKEQNHLTSVLGRWSEFLTSTGNNTDILRTAAELALQLEQVRDSALETEQRLAATNTTTLPHDILTELTQEINSCNDQLSSLIDSLKTRKSEHSRI</sequence>
<organism evidence="2 3">
    <name type="scientific">Corynebacterium crudilactis</name>
    <dbReference type="NCBI Taxonomy" id="1652495"/>
    <lineage>
        <taxon>Bacteria</taxon>
        <taxon>Bacillati</taxon>
        <taxon>Actinomycetota</taxon>
        <taxon>Actinomycetes</taxon>
        <taxon>Mycobacteriales</taxon>
        <taxon>Corynebacteriaceae</taxon>
        <taxon>Corynebacterium</taxon>
    </lineage>
</organism>
<reference evidence="2 3" key="1">
    <citation type="submission" date="2016-05" db="EMBL/GenBank/DDBJ databases">
        <title>Complete genome sequence of Corynebacterium crudilactis, a new Corynebacterium species isolated from raw cow's milk.</title>
        <authorList>
            <person name="Christian R."/>
            <person name="Zimmermann J."/>
            <person name="Lipski A."/>
            <person name="Kalinowski J."/>
        </authorList>
    </citation>
    <scope>NUCLEOTIDE SEQUENCE [LARGE SCALE GENOMIC DNA]</scope>
    <source>
        <strain evidence="2 3">JZ16</strain>
    </source>
</reference>
<dbReference type="EMBL" id="CP015622">
    <property type="protein sequence ID" value="ANE03905.1"/>
    <property type="molecule type" value="Genomic_DNA"/>
</dbReference>
<dbReference type="KEGG" id="ccjz:ccrud_06555"/>
<gene>
    <name evidence="2" type="ORF">ccrud_06555</name>
</gene>
<evidence type="ECO:0000256" key="1">
    <source>
        <dbReference type="SAM" id="Coils"/>
    </source>
</evidence>